<evidence type="ECO:0000313" key="11">
    <source>
        <dbReference type="EMBL" id="GAA0319707.1"/>
    </source>
</evidence>
<dbReference type="NCBIfam" id="TIGR01709">
    <property type="entry name" value="typeII_sec_gspL"/>
    <property type="match status" value="1"/>
</dbReference>
<protein>
    <submittedName>
        <fullName evidence="11">Type II secretion system protein GspL</fullName>
    </submittedName>
</protein>
<reference evidence="11 12" key="1">
    <citation type="journal article" date="2019" name="Int. J. Syst. Evol. Microbiol.">
        <title>The Global Catalogue of Microorganisms (GCM) 10K type strain sequencing project: providing services to taxonomists for standard genome sequencing and annotation.</title>
        <authorList>
            <consortium name="The Broad Institute Genomics Platform"/>
            <consortium name="The Broad Institute Genome Sequencing Center for Infectious Disease"/>
            <person name="Wu L."/>
            <person name="Ma J."/>
        </authorList>
    </citation>
    <scope>NUCLEOTIDE SEQUENCE [LARGE SCALE GENOMIC DNA]</scope>
    <source>
        <strain evidence="11 12">JCM 16343</strain>
    </source>
</reference>
<keyword evidence="3" id="KW-0813">Transport</keyword>
<evidence type="ECO:0000256" key="5">
    <source>
        <dbReference type="ARBA" id="ARBA00022519"/>
    </source>
</evidence>
<sequence length="400" mass="43700">MLQVWLRTQHSPLLVWHVDAQEWHPVDNWQQLHDIYGTHGQKGVCLYFPSAHALHVSSVLSPAQLKQLGVSGQQYLFEELSISAPSTLVVRRSAADTDAMQHLYALTDIDIAAWEQGLALVGLHLQALLPDFLLLPAPELMDGTEVTLYQDMDTTVFRQSMAVGGALSYAPLLLEQLPTLQSIAMLPNSEGITRDDTVLTALMQLPVQLSERYVSPSPITLPERHALNFFAKTHSSALSPYLRVALMVALAALVLQMATDAAQLYRYHQATEATKAATAEQYQAWFPNERLNPKTKLQAQVQPKLRQSATTQSAHMTMLARVSPVLKQSAVTAQTLNVQPAAIQMQLIAPNRQSLDDLVATLGTQGINAQLQQVNAAEAGAVNGEVQVLIDTANNDKGGA</sequence>
<evidence type="ECO:0000256" key="2">
    <source>
        <dbReference type="ARBA" id="ARBA00005318"/>
    </source>
</evidence>
<keyword evidence="9" id="KW-0472">Membrane</keyword>
<keyword evidence="4" id="KW-1003">Cell membrane</keyword>
<dbReference type="InterPro" id="IPR007812">
    <property type="entry name" value="T2SS_protein-GspL"/>
</dbReference>
<gene>
    <name evidence="11" type="primary">gspL</name>
    <name evidence="11" type="ORF">GCM10009129_16740</name>
</gene>
<evidence type="ECO:0000256" key="3">
    <source>
        <dbReference type="ARBA" id="ARBA00022448"/>
    </source>
</evidence>
<evidence type="ECO:0000313" key="12">
    <source>
        <dbReference type="Proteomes" id="UP001501787"/>
    </source>
</evidence>
<keyword evidence="7" id="KW-0653">Protein transport</keyword>
<keyword evidence="5" id="KW-0997">Cell inner membrane</keyword>
<feature type="domain" description="GspL periplasmic" evidence="10">
    <location>
        <begin position="237"/>
        <end position="386"/>
    </location>
</feature>
<evidence type="ECO:0000256" key="6">
    <source>
        <dbReference type="ARBA" id="ARBA00022692"/>
    </source>
</evidence>
<dbReference type="Proteomes" id="UP001501787">
    <property type="component" value="Unassembled WGS sequence"/>
</dbReference>
<keyword evidence="6" id="KW-0812">Transmembrane</keyword>
<dbReference type="InterPro" id="IPR043129">
    <property type="entry name" value="ATPase_NBD"/>
</dbReference>
<evidence type="ECO:0000256" key="7">
    <source>
        <dbReference type="ARBA" id="ARBA00022927"/>
    </source>
</evidence>
<dbReference type="EMBL" id="BAAAFR010000005">
    <property type="protein sequence ID" value="GAA0319707.1"/>
    <property type="molecule type" value="Genomic_DNA"/>
</dbReference>
<dbReference type="InterPro" id="IPR025691">
    <property type="entry name" value="GspL_pp_dom"/>
</dbReference>
<organism evidence="11 12">
    <name type="scientific">Psychrobacter aestuarii</name>
    <dbReference type="NCBI Taxonomy" id="556327"/>
    <lineage>
        <taxon>Bacteria</taxon>
        <taxon>Pseudomonadati</taxon>
        <taxon>Pseudomonadota</taxon>
        <taxon>Gammaproteobacteria</taxon>
        <taxon>Moraxellales</taxon>
        <taxon>Moraxellaceae</taxon>
        <taxon>Psychrobacter</taxon>
    </lineage>
</organism>
<dbReference type="RefSeq" id="WP_201505333.1">
    <property type="nucleotide sequence ID" value="NZ_BAAAFR010000005.1"/>
</dbReference>
<dbReference type="Pfam" id="PF12693">
    <property type="entry name" value="GspL_C"/>
    <property type="match status" value="1"/>
</dbReference>
<accession>A0ABN0VXE1</accession>
<proteinExistence type="inferred from homology"/>
<evidence type="ECO:0000256" key="1">
    <source>
        <dbReference type="ARBA" id="ARBA00004533"/>
    </source>
</evidence>
<dbReference type="Gene3D" id="3.30.420.380">
    <property type="match status" value="1"/>
</dbReference>
<dbReference type="SUPFAM" id="SSF53067">
    <property type="entry name" value="Actin-like ATPase domain"/>
    <property type="match status" value="1"/>
</dbReference>
<evidence type="ECO:0000256" key="9">
    <source>
        <dbReference type="ARBA" id="ARBA00023136"/>
    </source>
</evidence>
<comment type="similarity">
    <text evidence="2">Belongs to the GSP L family.</text>
</comment>
<evidence type="ECO:0000256" key="8">
    <source>
        <dbReference type="ARBA" id="ARBA00022989"/>
    </source>
</evidence>
<evidence type="ECO:0000256" key="4">
    <source>
        <dbReference type="ARBA" id="ARBA00022475"/>
    </source>
</evidence>
<keyword evidence="8" id="KW-1133">Transmembrane helix</keyword>
<comment type="subcellular location">
    <subcellularLocation>
        <location evidence="1">Cell inner membrane</location>
    </subcellularLocation>
</comment>
<name>A0ABN0VXE1_9GAMM</name>
<keyword evidence="12" id="KW-1185">Reference proteome</keyword>
<evidence type="ECO:0000259" key="10">
    <source>
        <dbReference type="Pfam" id="PF12693"/>
    </source>
</evidence>
<comment type="caution">
    <text evidence="11">The sequence shown here is derived from an EMBL/GenBank/DDBJ whole genome shotgun (WGS) entry which is preliminary data.</text>
</comment>